<evidence type="ECO:0000256" key="14">
    <source>
        <dbReference type="ARBA" id="ARBA00022842"/>
    </source>
</evidence>
<feature type="transmembrane region" description="Helical" evidence="24">
    <location>
        <begin position="93"/>
        <end position="114"/>
    </location>
</feature>
<keyword evidence="9 24" id="KW-0812">Transmembrane</keyword>
<feature type="binding site" evidence="21">
    <location>
        <position position="66"/>
    </location>
    <ligand>
        <name>substrate</name>
    </ligand>
</feature>
<comment type="subcellular location">
    <subcellularLocation>
        <location evidence="1 24">Cell inner membrane</location>
        <topology evidence="1 24">Multi-pass membrane protein</topology>
    </subcellularLocation>
</comment>
<feature type="binding site" evidence="22">
    <location>
        <begin position="91"/>
        <end position="92"/>
    </location>
    <ligand>
        <name>ATP</name>
        <dbReference type="ChEBI" id="CHEBI:30616"/>
    </ligand>
</feature>
<comment type="caution">
    <text evidence="24">Lacks conserved residue(s) required for the propagation of feature annotation.</text>
</comment>
<name>A0A4R6Y5A2_9BURK</name>
<comment type="function">
    <text evidence="24">Catalyzes the ATP-dependent phosphorylation of sn-l,2-diacylglycerol (DAG) to phosphatidic acid. Involved in the recycling of diacylglycerol produced as a by-product during membrane-derived oligosaccharide (MDO) biosynthesis.</text>
</comment>
<evidence type="ECO:0000256" key="16">
    <source>
        <dbReference type="ARBA" id="ARBA00023098"/>
    </source>
</evidence>
<comment type="similarity">
    <text evidence="2 24">Belongs to the bacterial diacylglycerol kinase family.</text>
</comment>
<comment type="caution">
    <text evidence="25">The sequence shown here is derived from an EMBL/GenBank/DDBJ whole genome shotgun (WGS) entry which is preliminary data.</text>
</comment>
<sequence length="117" mass="13233">MFSPKRVINAFKYSIQGYKSAWHTEAAFRDNVSMVGLAQIFCFFIQPEWRLWLFFGACNVMLIMAELINTGLEYLADQISTEHHELLGRAKDVGSACVLTALLFNGLVLGTIIWQAL</sequence>
<evidence type="ECO:0000256" key="15">
    <source>
        <dbReference type="ARBA" id="ARBA00022989"/>
    </source>
</evidence>
<feature type="binding site" evidence="22">
    <location>
        <position position="73"/>
    </location>
    <ligand>
        <name>ATP</name>
        <dbReference type="ChEBI" id="CHEBI:30616"/>
    </ligand>
</feature>
<feature type="binding site" evidence="22">
    <location>
        <position position="25"/>
    </location>
    <ligand>
        <name>ATP</name>
        <dbReference type="ChEBI" id="CHEBI:30616"/>
    </ligand>
</feature>
<dbReference type="GO" id="GO:0006654">
    <property type="term" value="P:phosphatidic acid biosynthetic process"/>
    <property type="evidence" value="ECO:0007669"/>
    <property type="project" value="InterPro"/>
</dbReference>
<evidence type="ECO:0000313" key="26">
    <source>
        <dbReference type="Proteomes" id="UP000294480"/>
    </source>
</evidence>
<organism evidence="25 26">
    <name type="scientific">Hydromonas duriensis</name>
    <dbReference type="NCBI Taxonomy" id="1527608"/>
    <lineage>
        <taxon>Bacteria</taxon>
        <taxon>Pseudomonadati</taxon>
        <taxon>Pseudomonadota</taxon>
        <taxon>Betaproteobacteria</taxon>
        <taxon>Burkholderiales</taxon>
        <taxon>Burkholderiaceae</taxon>
        <taxon>Hydromonas</taxon>
    </lineage>
</organism>
<dbReference type="PANTHER" id="PTHR34299:SF1">
    <property type="entry name" value="DIACYLGLYCEROL KINASE"/>
    <property type="match status" value="1"/>
</dbReference>
<evidence type="ECO:0000256" key="8">
    <source>
        <dbReference type="ARBA" id="ARBA00022679"/>
    </source>
</evidence>
<protein>
    <recommendedName>
        <fullName evidence="4 24">Diacylglycerol kinase</fullName>
        <ecNumber evidence="3 24">2.7.1.107</ecNumber>
    </recommendedName>
</protein>
<keyword evidence="13 22" id="KW-0067">ATP-binding</keyword>
<keyword evidence="10 23" id="KW-0479">Metal-binding</keyword>
<feature type="binding site" evidence="21">
    <location>
        <position position="6"/>
    </location>
    <ligand>
        <name>substrate</name>
    </ligand>
</feature>
<dbReference type="Gene3D" id="1.10.287.3610">
    <property type="match status" value="1"/>
</dbReference>
<evidence type="ECO:0000256" key="23">
    <source>
        <dbReference type="PIRSR" id="PIRSR600829-4"/>
    </source>
</evidence>
<evidence type="ECO:0000256" key="10">
    <source>
        <dbReference type="ARBA" id="ARBA00022723"/>
    </source>
</evidence>
<keyword evidence="8 24" id="KW-0808">Transferase</keyword>
<evidence type="ECO:0000313" key="25">
    <source>
        <dbReference type="EMBL" id="TDR30206.1"/>
    </source>
</evidence>
<dbReference type="RefSeq" id="WP_133621347.1">
    <property type="nucleotide sequence ID" value="NZ_SNZE01000025.1"/>
</dbReference>
<keyword evidence="5" id="KW-1003">Cell membrane</keyword>
<keyword evidence="26" id="KW-1185">Reference proteome</keyword>
<feature type="binding site" evidence="22">
    <location>
        <begin position="82"/>
        <end position="84"/>
    </location>
    <ligand>
        <name>ATP</name>
        <dbReference type="ChEBI" id="CHEBI:30616"/>
    </ligand>
</feature>
<gene>
    <name evidence="25" type="ORF">DFR44_12530</name>
</gene>
<keyword evidence="15 24" id="KW-1133">Transmembrane helix</keyword>
<dbReference type="GO" id="GO:0004143">
    <property type="term" value="F:ATP-dependent diacylglycerol kinase activity"/>
    <property type="evidence" value="ECO:0007669"/>
    <property type="project" value="UniProtKB-EC"/>
</dbReference>
<dbReference type="InterPro" id="IPR000829">
    <property type="entry name" value="DAGK"/>
</dbReference>
<evidence type="ECO:0000256" key="24">
    <source>
        <dbReference type="RuleBase" id="RU363065"/>
    </source>
</evidence>
<evidence type="ECO:0000256" key="5">
    <source>
        <dbReference type="ARBA" id="ARBA00022475"/>
    </source>
</evidence>
<evidence type="ECO:0000256" key="12">
    <source>
        <dbReference type="ARBA" id="ARBA00022777"/>
    </source>
</evidence>
<evidence type="ECO:0000256" key="11">
    <source>
        <dbReference type="ARBA" id="ARBA00022741"/>
    </source>
</evidence>
<dbReference type="EC" id="2.7.1.107" evidence="3 24"/>
<keyword evidence="18" id="KW-0594">Phospholipid biosynthesis</keyword>
<dbReference type="CDD" id="cd14264">
    <property type="entry name" value="DAGK_IM"/>
    <property type="match status" value="1"/>
</dbReference>
<dbReference type="Proteomes" id="UP000294480">
    <property type="component" value="Unassembled WGS sequence"/>
</dbReference>
<reference evidence="25 26" key="1">
    <citation type="submission" date="2019-03" db="EMBL/GenBank/DDBJ databases">
        <title>Genomic Encyclopedia of Type Strains, Phase IV (KMG-IV): sequencing the most valuable type-strain genomes for metagenomic binning, comparative biology and taxonomic classification.</title>
        <authorList>
            <person name="Goeker M."/>
        </authorList>
    </citation>
    <scope>NUCLEOTIDE SEQUENCE [LARGE SCALE GENOMIC DNA]</scope>
    <source>
        <strain evidence="25 26">DSM 102852</strain>
    </source>
</reference>
<feature type="transmembrane region" description="Helical" evidence="24">
    <location>
        <begin position="51"/>
        <end position="72"/>
    </location>
</feature>
<feature type="binding site" evidence="21">
    <location>
        <position position="95"/>
    </location>
    <ligand>
        <name>substrate</name>
    </ligand>
</feature>
<evidence type="ECO:0000256" key="17">
    <source>
        <dbReference type="ARBA" id="ARBA00023136"/>
    </source>
</evidence>
<accession>A0A4R6Y5A2</accession>
<evidence type="ECO:0000256" key="2">
    <source>
        <dbReference type="ARBA" id="ARBA00005967"/>
    </source>
</evidence>
<feature type="active site" description="Proton acceptor" evidence="20">
    <location>
        <position position="66"/>
    </location>
</feature>
<evidence type="ECO:0000256" key="22">
    <source>
        <dbReference type="PIRSR" id="PIRSR600829-3"/>
    </source>
</evidence>
<keyword evidence="11 22" id="KW-0547">Nucleotide-binding</keyword>
<feature type="binding site" evidence="23">
    <location>
        <position position="25"/>
    </location>
    <ligand>
        <name>a divalent metal cation</name>
        <dbReference type="ChEBI" id="CHEBI:60240"/>
    </ligand>
</feature>
<evidence type="ECO:0000256" key="4">
    <source>
        <dbReference type="ARBA" id="ARBA00017575"/>
    </source>
</evidence>
<keyword evidence="12 24" id="KW-0418">Kinase</keyword>
<dbReference type="Pfam" id="PF01219">
    <property type="entry name" value="DAGK_prokar"/>
    <property type="match status" value="1"/>
</dbReference>
<dbReference type="GO" id="GO:0005524">
    <property type="term" value="F:ATP binding"/>
    <property type="evidence" value="ECO:0007669"/>
    <property type="project" value="UniProtKB-KW"/>
</dbReference>
<dbReference type="EMBL" id="SNZE01000025">
    <property type="protein sequence ID" value="TDR30206.1"/>
    <property type="molecule type" value="Genomic_DNA"/>
</dbReference>
<evidence type="ECO:0000256" key="21">
    <source>
        <dbReference type="PIRSR" id="PIRSR600829-2"/>
    </source>
</evidence>
<feature type="binding site" evidence="22">
    <location>
        <position position="13"/>
    </location>
    <ligand>
        <name>ATP</name>
        <dbReference type="ChEBI" id="CHEBI:30616"/>
    </ligand>
</feature>
<dbReference type="InterPro" id="IPR036945">
    <property type="entry name" value="DAGK_sf"/>
</dbReference>
<keyword evidence="17 24" id="KW-0472">Membrane</keyword>
<evidence type="ECO:0000256" key="6">
    <source>
        <dbReference type="ARBA" id="ARBA00022516"/>
    </source>
</evidence>
<evidence type="ECO:0000256" key="18">
    <source>
        <dbReference type="ARBA" id="ARBA00023209"/>
    </source>
</evidence>
<evidence type="ECO:0000256" key="3">
    <source>
        <dbReference type="ARBA" id="ARBA00012133"/>
    </source>
</evidence>
<keyword evidence="7 24" id="KW-0997">Cell inner membrane</keyword>
<feature type="binding site" evidence="22">
    <location>
        <position position="6"/>
    </location>
    <ligand>
        <name>ATP</name>
        <dbReference type="ChEBI" id="CHEBI:30616"/>
    </ligand>
</feature>
<keyword evidence="16 24" id="KW-0443">Lipid metabolism</keyword>
<dbReference type="GO" id="GO:0005886">
    <property type="term" value="C:plasma membrane"/>
    <property type="evidence" value="ECO:0007669"/>
    <property type="project" value="UniProtKB-SubCell"/>
</dbReference>
<feature type="binding site" evidence="23">
    <location>
        <position position="73"/>
    </location>
    <ligand>
        <name>a divalent metal cation</name>
        <dbReference type="ChEBI" id="CHEBI:60240"/>
    </ligand>
</feature>
<proteinExistence type="inferred from homology"/>
<evidence type="ECO:0000256" key="13">
    <source>
        <dbReference type="ARBA" id="ARBA00022840"/>
    </source>
</evidence>
<evidence type="ECO:0000256" key="19">
    <source>
        <dbReference type="ARBA" id="ARBA00023264"/>
    </source>
</evidence>
<keyword evidence="6" id="KW-0444">Lipid biosynthesis</keyword>
<evidence type="ECO:0000256" key="9">
    <source>
        <dbReference type="ARBA" id="ARBA00022692"/>
    </source>
</evidence>
<dbReference type="OrthoDB" id="9796011at2"/>
<keyword evidence="19 24" id="KW-1208">Phospholipid metabolism</keyword>
<evidence type="ECO:0000256" key="20">
    <source>
        <dbReference type="PIRSR" id="PIRSR600829-1"/>
    </source>
</evidence>
<dbReference type="GO" id="GO:0046872">
    <property type="term" value="F:metal ion binding"/>
    <property type="evidence" value="ECO:0007669"/>
    <property type="project" value="UniProtKB-KW"/>
</dbReference>
<comment type="catalytic activity">
    <reaction evidence="24">
        <text>a 1,2-diacyl-sn-glycerol + ATP = a 1,2-diacyl-sn-glycero-3-phosphate + ADP + H(+)</text>
        <dbReference type="Rhea" id="RHEA:10272"/>
        <dbReference type="ChEBI" id="CHEBI:15378"/>
        <dbReference type="ChEBI" id="CHEBI:17815"/>
        <dbReference type="ChEBI" id="CHEBI:30616"/>
        <dbReference type="ChEBI" id="CHEBI:58608"/>
        <dbReference type="ChEBI" id="CHEBI:456216"/>
        <dbReference type="EC" id="2.7.1.107"/>
    </reaction>
</comment>
<dbReference type="InterPro" id="IPR033718">
    <property type="entry name" value="DAGK_prok"/>
</dbReference>
<evidence type="ECO:0000256" key="7">
    <source>
        <dbReference type="ARBA" id="ARBA00022519"/>
    </source>
</evidence>
<dbReference type="PANTHER" id="PTHR34299">
    <property type="entry name" value="DIACYLGLYCEROL KINASE"/>
    <property type="match status" value="1"/>
</dbReference>
<keyword evidence="14 23" id="KW-0460">Magnesium</keyword>
<dbReference type="AlphaFoldDB" id="A0A4R6Y5A2"/>
<evidence type="ECO:0000256" key="1">
    <source>
        <dbReference type="ARBA" id="ARBA00004429"/>
    </source>
</evidence>
<comment type="cofactor">
    <cofactor evidence="23">
        <name>Mg(2+)</name>
        <dbReference type="ChEBI" id="CHEBI:18420"/>
    </cofactor>
    <text evidence="23">Mn(2+), Zn(2+), Cd(2+) and Co(2+) support activity to lesser extents.</text>
</comment>